<feature type="transmembrane region" description="Helical" evidence="1">
    <location>
        <begin position="20"/>
        <end position="46"/>
    </location>
</feature>
<evidence type="ECO:0000313" key="2">
    <source>
        <dbReference type="EMBL" id="OQR71243.1"/>
    </source>
</evidence>
<feature type="transmembrane region" description="Helical" evidence="1">
    <location>
        <begin position="58"/>
        <end position="75"/>
    </location>
</feature>
<sequence>MDETVFLASLTASPVIFPYAYVFGGSYSILASIFACLFTFPCCAFMSVSLRGKGISRMTRYTLLIPLCIPLAYTLCPCRQRNNSFGWDFSSLLLIMFATLLGVRSMLSVSKAPLKIPAVCVSTRRRVAHTVSSQLLIFLYPSVFISRASSLMALLLGAALLTLPLSRNLASLSVLNLAKDLVYITISMNVFYDTCLATTRLYSTLPPLRLNGKNICQDLALGKRVSWWESSLFVCSGRASREWVWAISPIGGRVLNWRAMVDPALAYLRAAAHQLEQGSSMGGHLQRLAGTAVRSYSQHATGSSHLGGGDNAQFRLTSRRKPQVVQLEDLEQVLWSLDTLGTLVHHAYTENKNGVTQVHFREITDTLFALEATVTQTGGPPALHDRIHNTLYKICTRYASAVYALDMDQKYLDRFVNYSDFKV</sequence>
<keyword evidence="1" id="KW-1133">Transmembrane helix</keyword>
<dbReference type="EMBL" id="MNPL01015110">
    <property type="protein sequence ID" value="OQR71243.1"/>
    <property type="molecule type" value="Genomic_DNA"/>
</dbReference>
<accession>A0A1V9XCW7</accession>
<dbReference type="OrthoDB" id="6501460at2759"/>
<keyword evidence="3" id="KW-1185">Reference proteome</keyword>
<evidence type="ECO:0000256" key="1">
    <source>
        <dbReference type="SAM" id="Phobius"/>
    </source>
</evidence>
<dbReference type="InParanoid" id="A0A1V9XCW7"/>
<feature type="transmembrane region" description="Helical" evidence="1">
    <location>
        <begin position="135"/>
        <end position="161"/>
    </location>
</feature>
<dbReference type="Proteomes" id="UP000192247">
    <property type="component" value="Unassembled WGS sequence"/>
</dbReference>
<organism evidence="2 3">
    <name type="scientific">Tropilaelaps mercedesae</name>
    <dbReference type="NCBI Taxonomy" id="418985"/>
    <lineage>
        <taxon>Eukaryota</taxon>
        <taxon>Metazoa</taxon>
        <taxon>Ecdysozoa</taxon>
        <taxon>Arthropoda</taxon>
        <taxon>Chelicerata</taxon>
        <taxon>Arachnida</taxon>
        <taxon>Acari</taxon>
        <taxon>Parasitiformes</taxon>
        <taxon>Mesostigmata</taxon>
        <taxon>Gamasina</taxon>
        <taxon>Dermanyssoidea</taxon>
        <taxon>Laelapidae</taxon>
        <taxon>Tropilaelaps</taxon>
    </lineage>
</organism>
<comment type="caution">
    <text evidence="2">The sequence shown here is derived from an EMBL/GenBank/DDBJ whole genome shotgun (WGS) entry which is preliminary data.</text>
</comment>
<evidence type="ECO:0000313" key="3">
    <source>
        <dbReference type="Proteomes" id="UP000192247"/>
    </source>
</evidence>
<name>A0A1V9XCW7_9ACAR</name>
<dbReference type="AlphaFoldDB" id="A0A1V9XCW7"/>
<feature type="transmembrane region" description="Helical" evidence="1">
    <location>
        <begin position="87"/>
        <end position="107"/>
    </location>
</feature>
<keyword evidence="1" id="KW-0472">Membrane</keyword>
<gene>
    <name evidence="2" type="ORF">BIW11_11121</name>
</gene>
<reference evidence="2 3" key="1">
    <citation type="journal article" date="2017" name="Gigascience">
        <title>Draft genome of the honey bee ectoparasitic mite, Tropilaelaps mercedesae, is shaped by the parasitic life history.</title>
        <authorList>
            <person name="Dong X."/>
            <person name="Armstrong S.D."/>
            <person name="Xia D."/>
            <person name="Makepeace B.L."/>
            <person name="Darby A.C."/>
            <person name="Kadowaki T."/>
        </authorList>
    </citation>
    <scope>NUCLEOTIDE SEQUENCE [LARGE SCALE GENOMIC DNA]</scope>
    <source>
        <strain evidence="2">Wuxi-XJTLU</strain>
    </source>
</reference>
<keyword evidence="1" id="KW-0812">Transmembrane</keyword>
<protein>
    <submittedName>
        <fullName evidence="2">Uncharacterized protein</fullName>
    </submittedName>
</protein>
<proteinExistence type="predicted"/>